<dbReference type="Pfam" id="PF03283">
    <property type="entry name" value="PAE"/>
    <property type="match status" value="1"/>
</dbReference>
<evidence type="ECO:0000256" key="5">
    <source>
        <dbReference type="ARBA" id="ARBA00023316"/>
    </source>
</evidence>
<name>A0ABC8KS36_ERUVS</name>
<reference evidence="7 8" key="1">
    <citation type="submission" date="2022-03" db="EMBL/GenBank/DDBJ databases">
        <authorList>
            <person name="Macdonald S."/>
            <person name="Ahmed S."/>
            <person name="Newling K."/>
        </authorList>
    </citation>
    <scope>NUCLEOTIDE SEQUENCE [LARGE SCALE GENOMIC DNA]</scope>
</reference>
<keyword evidence="8" id="KW-1185">Reference proteome</keyword>
<protein>
    <recommendedName>
        <fullName evidence="6">Pectin acetylesterase</fullName>
        <ecNumber evidence="6">3.1.1.-</ecNumber>
    </recommendedName>
</protein>
<dbReference type="AlphaFoldDB" id="A0ABC8KS36"/>
<evidence type="ECO:0000256" key="6">
    <source>
        <dbReference type="RuleBase" id="RU363114"/>
    </source>
</evidence>
<evidence type="ECO:0000313" key="8">
    <source>
        <dbReference type="Proteomes" id="UP001642260"/>
    </source>
</evidence>
<comment type="subcellular location">
    <subcellularLocation>
        <location evidence="2 6">Secreted</location>
        <location evidence="2 6">Cell wall</location>
    </subcellularLocation>
</comment>
<accession>A0ABC8KS36</accession>
<evidence type="ECO:0000256" key="4">
    <source>
        <dbReference type="ARBA" id="ARBA00022512"/>
    </source>
</evidence>
<comment type="function">
    <text evidence="1 6">Hydrolyzes acetyl esters in homogalacturonan regions of pectin. In type I primary cell wall, galacturonic acid residues of pectin can be acetylated at the O-2 and O-3 positions. Decreasing the degree of acetylation of pectin gels in vitro alters their physical properties.</text>
</comment>
<dbReference type="PANTHER" id="PTHR21562:SF98">
    <property type="entry name" value="PECTIN ACETYLESTERASE 3"/>
    <property type="match status" value="1"/>
</dbReference>
<keyword evidence="6" id="KW-0378">Hydrolase</keyword>
<keyword evidence="5 6" id="KW-0961">Cell wall biogenesis/degradation</keyword>
<evidence type="ECO:0000256" key="2">
    <source>
        <dbReference type="ARBA" id="ARBA00004191"/>
    </source>
</evidence>
<organism evidence="7 8">
    <name type="scientific">Eruca vesicaria subsp. sativa</name>
    <name type="common">Garden rocket</name>
    <name type="synonym">Eruca sativa</name>
    <dbReference type="NCBI Taxonomy" id="29727"/>
    <lineage>
        <taxon>Eukaryota</taxon>
        <taxon>Viridiplantae</taxon>
        <taxon>Streptophyta</taxon>
        <taxon>Embryophyta</taxon>
        <taxon>Tracheophyta</taxon>
        <taxon>Spermatophyta</taxon>
        <taxon>Magnoliopsida</taxon>
        <taxon>eudicotyledons</taxon>
        <taxon>Gunneridae</taxon>
        <taxon>Pentapetalae</taxon>
        <taxon>rosids</taxon>
        <taxon>malvids</taxon>
        <taxon>Brassicales</taxon>
        <taxon>Brassicaceae</taxon>
        <taxon>Brassiceae</taxon>
        <taxon>Eruca</taxon>
    </lineage>
</organism>
<comment type="caution">
    <text evidence="7">The sequence shown here is derived from an EMBL/GenBank/DDBJ whole genome shotgun (WGS) entry which is preliminary data.</text>
</comment>
<gene>
    <name evidence="7" type="ORF">ERUC_LOCUS27495</name>
</gene>
<keyword evidence="6" id="KW-0964">Secreted</keyword>
<dbReference type="PANTHER" id="PTHR21562">
    <property type="entry name" value="NOTUM-RELATED"/>
    <property type="match status" value="1"/>
</dbReference>
<proteinExistence type="inferred from homology"/>
<dbReference type="Proteomes" id="UP001642260">
    <property type="component" value="Unassembled WGS sequence"/>
</dbReference>
<keyword evidence="4 6" id="KW-0134">Cell wall</keyword>
<evidence type="ECO:0000313" key="7">
    <source>
        <dbReference type="EMBL" id="CAH8361739.1"/>
    </source>
</evidence>
<dbReference type="InterPro" id="IPR004963">
    <property type="entry name" value="PAE/NOTUM"/>
</dbReference>
<dbReference type="GO" id="GO:0016787">
    <property type="term" value="F:hydrolase activity"/>
    <property type="evidence" value="ECO:0007669"/>
    <property type="project" value="UniProtKB-KW"/>
</dbReference>
<evidence type="ECO:0000256" key="1">
    <source>
        <dbReference type="ARBA" id="ARBA00003534"/>
    </source>
</evidence>
<sequence length="73" mass="8257">MQGGGWSNTQRSCIYRKNTRSASSNHMEKILAFTGILSNKANENHDFYNWNIVKLRYCDGASFTGDSGDQFES</sequence>
<evidence type="ECO:0000256" key="3">
    <source>
        <dbReference type="ARBA" id="ARBA00005784"/>
    </source>
</evidence>
<dbReference type="EMBL" id="CAKOAT010313932">
    <property type="protein sequence ID" value="CAH8361739.1"/>
    <property type="molecule type" value="Genomic_DNA"/>
</dbReference>
<comment type="similarity">
    <text evidence="3 6">Belongs to the pectinacetylesterase family.</text>
</comment>
<dbReference type="EC" id="3.1.1.-" evidence="6"/>
<dbReference type="GO" id="GO:0071555">
    <property type="term" value="P:cell wall organization"/>
    <property type="evidence" value="ECO:0007669"/>
    <property type="project" value="UniProtKB-KW"/>
</dbReference>